<evidence type="ECO:0000259" key="2">
    <source>
        <dbReference type="Pfam" id="PF15296"/>
    </source>
</evidence>
<feature type="region of interest" description="Disordered" evidence="1">
    <location>
        <begin position="228"/>
        <end position="397"/>
    </location>
</feature>
<feature type="compositionally biased region" description="Basic and acidic residues" evidence="1">
    <location>
        <begin position="1462"/>
        <end position="1479"/>
    </location>
</feature>
<feature type="compositionally biased region" description="Polar residues" evidence="1">
    <location>
        <begin position="170"/>
        <end position="189"/>
    </location>
</feature>
<feature type="region of interest" description="Disordered" evidence="1">
    <location>
        <begin position="107"/>
        <end position="208"/>
    </location>
</feature>
<dbReference type="PANTHER" id="PTHR28678">
    <property type="entry name" value="CODANIN-1"/>
    <property type="match status" value="1"/>
</dbReference>
<reference evidence="3" key="1">
    <citation type="submission" date="2018-01" db="EMBL/GenBank/DDBJ databases">
        <title>An insight into the sialome of Amazonian anophelines.</title>
        <authorList>
            <person name="Ribeiro J.M."/>
            <person name="Scarpassa V."/>
            <person name="Calvo E."/>
        </authorList>
    </citation>
    <scope>NUCLEOTIDE SEQUENCE</scope>
</reference>
<dbReference type="GO" id="GO:0006325">
    <property type="term" value="P:chromatin organization"/>
    <property type="evidence" value="ECO:0007669"/>
    <property type="project" value="TreeGrafter"/>
</dbReference>
<dbReference type="InterPro" id="IPR028171">
    <property type="entry name" value="Codanin-1_C"/>
</dbReference>
<feature type="region of interest" description="Disordered" evidence="1">
    <location>
        <begin position="47"/>
        <end position="67"/>
    </location>
</feature>
<organism evidence="3">
    <name type="scientific">Anopheles darlingi</name>
    <name type="common">Mosquito</name>
    <dbReference type="NCBI Taxonomy" id="43151"/>
    <lineage>
        <taxon>Eukaryota</taxon>
        <taxon>Metazoa</taxon>
        <taxon>Ecdysozoa</taxon>
        <taxon>Arthropoda</taxon>
        <taxon>Hexapoda</taxon>
        <taxon>Insecta</taxon>
        <taxon>Pterygota</taxon>
        <taxon>Neoptera</taxon>
        <taxon>Endopterygota</taxon>
        <taxon>Diptera</taxon>
        <taxon>Nematocera</taxon>
        <taxon>Culicoidea</taxon>
        <taxon>Culicidae</taxon>
        <taxon>Anophelinae</taxon>
        <taxon>Anopheles</taxon>
    </lineage>
</organism>
<evidence type="ECO:0000256" key="1">
    <source>
        <dbReference type="SAM" id="MobiDB-lite"/>
    </source>
</evidence>
<feature type="compositionally biased region" description="Polar residues" evidence="1">
    <location>
        <begin position="295"/>
        <end position="326"/>
    </location>
</feature>
<feature type="region of interest" description="Disordered" evidence="1">
    <location>
        <begin position="1446"/>
        <end position="1479"/>
    </location>
</feature>
<dbReference type="Pfam" id="PF15296">
    <property type="entry name" value="Codanin-1_C"/>
    <property type="match status" value="1"/>
</dbReference>
<dbReference type="InterPro" id="IPR040031">
    <property type="entry name" value="Codanin-1"/>
</dbReference>
<name>A0A2M4CQP6_ANODA</name>
<feature type="compositionally biased region" description="Low complexity" evidence="1">
    <location>
        <begin position="142"/>
        <end position="153"/>
    </location>
</feature>
<dbReference type="VEuPathDB" id="VectorBase:ADAR2_009130"/>
<evidence type="ECO:0000313" key="3">
    <source>
        <dbReference type="EMBL" id="MBW67633.1"/>
    </source>
</evidence>
<protein>
    <recommendedName>
        <fullName evidence="2">Codanin-1 C-terminal domain-containing protein</fullName>
    </recommendedName>
</protein>
<proteinExistence type="predicted"/>
<feature type="compositionally biased region" description="Polar residues" evidence="1">
    <location>
        <begin position="334"/>
        <end position="345"/>
    </location>
</feature>
<accession>A0A2M4CQP6</accession>
<feature type="domain" description="Codanin-1 C-terminal" evidence="2">
    <location>
        <begin position="1078"/>
        <end position="1212"/>
    </location>
</feature>
<sequence>MASKDFQADNLVEWFLQYFKKHESHHHSIEAFANYFIGFIHTQTEDSGKYAPPRCDTPRKTSSGKAFETSGIGRKLSIIGPDDPTAGGTPTATSEGARLAEALLVSDVEPDTTGSSAHLRKRKLFDNHGPDKPDRKPVSGNTPTTTTTTTTDTVNQDDGRPSKLTDPTVIGSSTPNVGSNLSRCRSTGHTPVCATPTRNASRGVGIASIGSNSSSMQLLSYTSTPIANSSNAREKHQGGTSSQRNGGVCHSLEASNGTPFRSHVEDGGRRSKTSSPCLGDFVVTSSLKSHKNRRSSAMSSNNHSGNEPSFTLQQSAGYGNNSSLFQDNEFPLLNANSPATSTPVKGTSDGGAEDNKKKFSNLNKSASHQHQRQPMDIAGSSKKGQRRRIAPTTVSHTVSARHDFNSSSLKFDNHLVSLDSTDGDGDYDPRGMLRTFKAEIQNDFQAERSRITPQHSGSGHAKQLQSQYLEFAQREAGQASAVQTAGDSADIEPSIRPLETAELAPRELLVINFDCVKRRASIDRLVAVYALLMDLNLVPNLLNELAYLINLVSAERYIVPTLTESGESSDEFLTSILRNPHNCVYFATEVLQQQRKLLALLDCTTLRVVVENEQLSVLQPALNGFLQEVLAQKMKLETTPTVGAGGPNSELLVNSSITNVFYQQENDTKDHFPSLKEFGAFNKQRDSFYTILRIWETEHLNPAWEFEAKLGSKVRSMMEILQHPINMAHLARLFCAQLIISCNFDNSASELQMALPSIDLTKLSKLRQRLVAPSLFSTQYLFPGSQAFFRDFVLASENHQIFIEQLKVVLIHELLQMNGSTYEIFNVAIPENQGRCEYVVRPETMSTMRVLAKFVGFIIARPFQYEGYRSILVDNRQIALRNTTDGATRPETYGIEGLLCGSLPKPKMKAWRTALLPPFDVKLVLLRSVVEKKLVITIPWIAQYLSMLDAVTLRLRYYEELFRLLHQVYQTTATCELLSHRPMFIIPTSKFIVRACLDWLFDQPNVPEEYYSSHTDYEISGDGKLPTTNIEQLALEEIGGISGLMKRNEIVSDQKTSASAPFVTSSKKKTTDIPFAFNPLLESVLSAACPFLADFRVAVMPSKVEKTLSRTGRYRHITTRYSGSVTKPTGADLDASFALEPATDIPSTAGANHQTSQKPSHMDIQHRLTEAFLQSQSLSVRRTVEFIIERATSAVIKDFQMLYLLPEKKTVTDRIGAVEVTTLRETMTRIRTVCDDALKGINDTWESHVPPMLSKRITDAFDGLLPVETIEAVQNTCKSIALDRCIQKTNEWRQSYMSDTDLFCKNIEGEASTLITVKQRSNAQKYQPNIQPSEPLSNVNIVLHLSSDCAVMPAVLYNTLQVLLHDAARAPDRITVDNLSEFLQQTQIFLDDPALIITSTMNRMLAYMLLQLFLLLIKSRCDLIVPDIVESAVKIWKHKKLEPHCQPPVTEGEGSPTLRLSPSKDRSYNDEQYTRKPRQQESKYIFSHLITKRFVRMMEENPAPNMHYDTYAKFIIVLVEAELITISLLNEQIISIFREDWPQDTLDRISTVINRVLNNSTKAKSGRSQHNVDDSQSEMFMEMLSDLARDIEEF</sequence>
<dbReference type="EMBL" id="GGFL01003455">
    <property type="protein sequence ID" value="MBW67633.1"/>
    <property type="molecule type" value="Transcribed_RNA"/>
</dbReference>
<dbReference type="VEuPathDB" id="VectorBase:ADAC005203"/>
<dbReference type="GO" id="GO:0005634">
    <property type="term" value="C:nucleus"/>
    <property type="evidence" value="ECO:0007669"/>
    <property type="project" value="TreeGrafter"/>
</dbReference>
<feature type="compositionally biased region" description="Basic and acidic residues" evidence="1">
    <location>
        <begin position="124"/>
        <end position="137"/>
    </location>
</feature>
<dbReference type="PANTHER" id="PTHR28678:SF1">
    <property type="entry name" value="CODANIN-1"/>
    <property type="match status" value="1"/>
</dbReference>